<sequence>MGFSNRMHLSSFESYSGCGKQIVVHSGFQNKCENLLSNLITRMMTYAYNAKTIQRKASNCTEKWSELLSRDLKHCSFLGVIEVSKGTCKVNNKTQPSHETSKATQEELIEKSPSFVLGTPRDAMLAQDKASLHGQPYRE</sequence>
<dbReference type="EMBL" id="JADCNM010000005">
    <property type="protein sequence ID" value="KAG0482850.1"/>
    <property type="molecule type" value="Genomic_DNA"/>
</dbReference>
<name>A0A835R7G6_VANPL</name>
<evidence type="ECO:0000313" key="1">
    <source>
        <dbReference type="EMBL" id="KAG0482850.1"/>
    </source>
</evidence>
<evidence type="ECO:0000313" key="2">
    <source>
        <dbReference type="Proteomes" id="UP000639772"/>
    </source>
</evidence>
<proteinExistence type="predicted"/>
<accession>A0A835R7G6</accession>
<dbReference type="Proteomes" id="UP000639772">
    <property type="component" value="Unassembled WGS sequence"/>
</dbReference>
<dbReference type="AlphaFoldDB" id="A0A835R7G6"/>
<organism evidence="1 2">
    <name type="scientific">Vanilla planifolia</name>
    <name type="common">Vanilla</name>
    <dbReference type="NCBI Taxonomy" id="51239"/>
    <lineage>
        <taxon>Eukaryota</taxon>
        <taxon>Viridiplantae</taxon>
        <taxon>Streptophyta</taxon>
        <taxon>Embryophyta</taxon>
        <taxon>Tracheophyta</taxon>
        <taxon>Spermatophyta</taxon>
        <taxon>Magnoliopsida</taxon>
        <taxon>Liliopsida</taxon>
        <taxon>Asparagales</taxon>
        <taxon>Orchidaceae</taxon>
        <taxon>Vanilloideae</taxon>
        <taxon>Vanilleae</taxon>
        <taxon>Vanilla</taxon>
    </lineage>
</organism>
<reference evidence="1 2" key="1">
    <citation type="journal article" date="2020" name="Nat. Food">
        <title>A phased Vanilla planifolia genome enables genetic improvement of flavour and production.</title>
        <authorList>
            <person name="Hasing T."/>
            <person name="Tang H."/>
            <person name="Brym M."/>
            <person name="Khazi F."/>
            <person name="Huang T."/>
            <person name="Chambers A.H."/>
        </authorList>
    </citation>
    <scope>NUCLEOTIDE SEQUENCE [LARGE SCALE GENOMIC DNA]</scope>
    <source>
        <tissue evidence="1">Leaf</tissue>
    </source>
</reference>
<protein>
    <submittedName>
        <fullName evidence="1">Uncharacterized protein</fullName>
    </submittedName>
</protein>
<gene>
    <name evidence="1" type="ORF">HPP92_010934</name>
</gene>
<comment type="caution">
    <text evidence="1">The sequence shown here is derived from an EMBL/GenBank/DDBJ whole genome shotgun (WGS) entry which is preliminary data.</text>
</comment>